<keyword evidence="2" id="KW-1185">Reference proteome</keyword>
<accession>A0A975BVZ8</accession>
<sequence length="48" mass="5898">MAFLLLWLLFLIASNFYQHFRRIQRIRPARFPKPRRFSNKGCIRDFGV</sequence>
<dbReference type="KEGG" id="dmm:dnm_087500"/>
<dbReference type="Proteomes" id="UP000663722">
    <property type="component" value="Chromosome"/>
</dbReference>
<evidence type="ECO:0000313" key="2">
    <source>
        <dbReference type="Proteomes" id="UP000663722"/>
    </source>
</evidence>
<gene>
    <name evidence="1" type="ORF">dnm_087500</name>
</gene>
<proteinExistence type="predicted"/>
<evidence type="ECO:0000313" key="1">
    <source>
        <dbReference type="EMBL" id="QTA92663.1"/>
    </source>
</evidence>
<protein>
    <submittedName>
        <fullName evidence="1">Uncharacterized protein</fullName>
    </submittedName>
</protein>
<dbReference type="AlphaFoldDB" id="A0A975BVZ8"/>
<name>A0A975BVZ8_9BACT</name>
<reference evidence="1" key="1">
    <citation type="journal article" date="2021" name="Microb. Physiol.">
        <title>Proteogenomic Insights into the Physiology of Marine, Sulfate-Reducing, Filamentous Desulfonema limicola and Desulfonema magnum.</title>
        <authorList>
            <person name="Schnaars V."/>
            <person name="Wohlbrand L."/>
            <person name="Scheve S."/>
            <person name="Hinrichs C."/>
            <person name="Reinhardt R."/>
            <person name="Rabus R."/>
        </authorList>
    </citation>
    <scope>NUCLEOTIDE SEQUENCE</scope>
    <source>
        <strain evidence="1">4be13</strain>
    </source>
</reference>
<organism evidence="1 2">
    <name type="scientific">Desulfonema magnum</name>
    <dbReference type="NCBI Taxonomy" id="45655"/>
    <lineage>
        <taxon>Bacteria</taxon>
        <taxon>Pseudomonadati</taxon>
        <taxon>Thermodesulfobacteriota</taxon>
        <taxon>Desulfobacteria</taxon>
        <taxon>Desulfobacterales</taxon>
        <taxon>Desulfococcaceae</taxon>
        <taxon>Desulfonema</taxon>
    </lineage>
</organism>
<dbReference type="EMBL" id="CP061800">
    <property type="protein sequence ID" value="QTA92663.1"/>
    <property type="molecule type" value="Genomic_DNA"/>
</dbReference>